<keyword evidence="4 6" id="KW-1133">Transmembrane helix</keyword>
<comment type="subcellular location">
    <subcellularLocation>
        <location evidence="1">Cell membrane</location>
        <topology evidence="1">Multi-pass membrane protein</topology>
    </subcellularLocation>
</comment>
<gene>
    <name evidence="7" type="ORF">S06H3_39177</name>
</gene>
<proteinExistence type="predicted"/>
<dbReference type="PANTHER" id="PTHR43823:SF3">
    <property type="entry name" value="MULTIDRUG EXPORT PROTEIN MEPA"/>
    <property type="match status" value="1"/>
</dbReference>
<accession>X1PJ25</accession>
<name>X1PJ25_9ZZZZ</name>
<keyword evidence="2" id="KW-1003">Cell membrane</keyword>
<evidence type="ECO:0000256" key="4">
    <source>
        <dbReference type="ARBA" id="ARBA00022989"/>
    </source>
</evidence>
<evidence type="ECO:0008006" key="8">
    <source>
        <dbReference type="Google" id="ProtNLM"/>
    </source>
</evidence>
<keyword evidence="5 6" id="KW-0472">Membrane</keyword>
<reference evidence="7" key="1">
    <citation type="journal article" date="2014" name="Front. Microbiol.">
        <title>High frequency of phylogenetically diverse reductive dehalogenase-homologous genes in deep subseafloor sedimentary metagenomes.</title>
        <authorList>
            <person name="Kawai M."/>
            <person name="Futagami T."/>
            <person name="Toyoda A."/>
            <person name="Takaki Y."/>
            <person name="Nishi S."/>
            <person name="Hori S."/>
            <person name="Arai W."/>
            <person name="Tsubouchi T."/>
            <person name="Morono Y."/>
            <person name="Uchiyama I."/>
            <person name="Ito T."/>
            <person name="Fujiyama A."/>
            <person name="Inagaki F."/>
            <person name="Takami H."/>
        </authorList>
    </citation>
    <scope>NUCLEOTIDE SEQUENCE</scope>
    <source>
        <strain evidence="7">Expedition CK06-06</strain>
    </source>
</reference>
<keyword evidence="3 6" id="KW-0812">Transmembrane</keyword>
<comment type="caution">
    <text evidence="7">The sequence shown here is derived from an EMBL/GenBank/DDBJ whole genome shotgun (WGS) entry which is preliminary data.</text>
</comment>
<dbReference type="PANTHER" id="PTHR43823">
    <property type="entry name" value="SPORULATION PROTEIN YKVU"/>
    <property type="match status" value="1"/>
</dbReference>
<organism evidence="7">
    <name type="scientific">marine sediment metagenome</name>
    <dbReference type="NCBI Taxonomy" id="412755"/>
    <lineage>
        <taxon>unclassified sequences</taxon>
        <taxon>metagenomes</taxon>
        <taxon>ecological metagenomes</taxon>
    </lineage>
</organism>
<dbReference type="EMBL" id="BARV01023937">
    <property type="protein sequence ID" value="GAI42486.1"/>
    <property type="molecule type" value="Genomic_DNA"/>
</dbReference>
<dbReference type="GO" id="GO:0005886">
    <property type="term" value="C:plasma membrane"/>
    <property type="evidence" value="ECO:0007669"/>
    <property type="project" value="UniProtKB-SubCell"/>
</dbReference>
<feature type="transmembrane region" description="Helical" evidence="6">
    <location>
        <begin position="12"/>
        <end position="33"/>
    </location>
</feature>
<feature type="non-terminal residue" evidence="7">
    <location>
        <position position="93"/>
    </location>
</feature>
<evidence type="ECO:0000256" key="3">
    <source>
        <dbReference type="ARBA" id="ARBA00022692"/>
    </source>
</evidence>
<sequence length="93" mass="9622">MTLYNIVDTIFIGHYVGSLGIAGLTIVFPIQLLSIGIGDLTGMGGASVVSRLIGAGNIPRAERAIGNAITATVVLSVILMAVGLANPDFWLRL</sequence>
<evidence type="ECO:0000256" key="1">
    <source>
        <dbReference type="ARBA" id="ARBA00004651"/>
    </source>
</evidence>
<dbReference type="InterPro" id="IPR051327">
    <property type="entry name" value="MATE_MepA_subfamily"/>
</dbReference>
<dbReference type="Pfam" id="PF01554">
    <property type="entry name" value="MatE"/>
    <property type="match status" value="1"/>
</dbReference>
<evidence type="ECO:0000256" key="5">
    <source>
        <dbReference type="ARBA" id="ARBA00023136"/>
    </source>
</evidence>
<evidence type="ECO:0000313" key="7">
    <source>
        <dbReference type="EMBL" id="GAI42486.1"/>
    </source>
</evidence>
<feature type="transmembrane region" description="Helical" evidence="6">
    <location>
        <begin position="64"/>
        <end position="85"/>
    </location>
</feature>
<dbReference type="AlphaFoldDB" id="X1PJ25"/>
<dbReference type="InterPro" id="IPR002528">
    <property type="entry name" value="MATE_fam"/>
</dbReference>
<evidence type="ECO:0000256" key="6">
    <source>
        <dbReference type="SAM" id="Phobius"/>
    </source>
</evidence>
<dbReference type="GO" id="GO:0042910">
    <property type="term" value="F:xenobiotic transmembrane transporter activity"/>
    <property type="evidence" value="ECO:0007669"/>
    <property type="project" value="InterPro"/>
</dbReference>
<evidence type="ECO:0000256" key="2">
    <source>
        <dbReference type="ARBA" id="ARBA00022475"/>
    </source>
</evidence>
<protein>
    <recommendedName>
        <fullName evidence="8">Polysaccharide biosynthesis protein C-terminal domain-containing protein</fullName>
    </recommendedName>
</protein>
<dbReference type="GO" id="GO:0015297">
    <property type="term" value="F:antiporter activity"/>
    <property type="evidence" value="ECO:0007669"/>
    <property type="project" value="InterPro"/>
</dbReference>